<keyword evidence="3" id="KW-1185">Reference proteome</keyword>
<dbReference type="OrthoDB" id="8479079at2"/>
<dbReference type="Proteomes" id="UP000216020">
    <property type="component" value="Unassembled WGS sequence"/>
</dbReference>
<dbReference type="GO" id="GO:0051920">
    <property type="term" value="F:peroxiredoxin activity"/>
    <property type="evidence" value="ECO:0007669"/>
    <property type="project" value="InterPro"/>
</dbReference>
<dbReference type="EMBL" id="NEVM01000002">
    <property type="protein sequence ID" value="OZI34256.1"/>
    <property type="molecule type" value="Genomic_DNA"/>
</dbReference>
<dbReference type="InterPro" id="IPR003779">
    <property type="entry name" value="CMD-like"/>
</dbReference>
<comment type="caution">
    <text evidence="2">The sequence shown here is derived from an EMBL/GenBank/DDBJ whole genome shotgun (WGS) entry which is preliminary data.</text>
</comment>
<name>A0A261SA78_9BORD</name>
<proteinExistence type="predicted"/>
<sequence length="141" mass="15885">MENDKTLAEKQAYLDKLVRDRGYVLDYHKILVKHDFEAMTAINRLLETVYLKDRLLDRRTKELLSIFGLILGRAARGQIQSHMQVAVDLGATAGELLELVELVLPMAGFATFQIGFAAWCDFFQVDGLEPTVARFEGGRPA</sequence>
<dbReference type="AlphaFoldDB" id="A0A261SA78"/>
<dbReference type="Pfam" id="PF02627">
    <property type="entry name" value="CMD"/>
    <property type="match status" value="1"/>
</dbReference>
<gene>
    <name evidence="2" type="ORF">CAL29_11990</name>
</gene>
<protein>
    <recommendedName>
        <fullName evidence="1">Carboxymuconolactone decarboxylase-like domain-containing protein</fullName>
    </recommendedName>
</protein>
<organism evidence="2 3">
    <name type="scientific">Bordetella genomosp. 10</name>
    <dbReference type="NCBI Taxonomy" id="1416804"/>
    <lineage>
        <taxon>Bacteria</taxon>
        <taxon>Pseudomonadati</taxon>
        <taxon>Pseudomonadota</taxon>
        <taxon>Betaproteobacteria</taxon>
        <taxon>Burkholderiales</taxon>
        <taxon>Alcaligenaceae</taxon>
        <taxon>Bordetella</taxon>
    </lineage>
</organism>
<dbReference type="RefSeq" id="WP_094853255.1">
    <property type="nucleotide sequence ID" value="NZ_NEVM01000002.1"/>
</dbReference>
<dbReference type="Gene3D" id="1.20.1290.10">
    <property type="entry name" value="AhpD-like"/>
    <property type="match status" value="1"/>
</dbReference>
<dbReference type="InterPro" id="IPR029032">
    <property type="entry name" value="AhpD-like"/>
</dbReference>
<evidence type="ECO:0000313" key="2">
    <source>
        <dbReference type="EMBL" id="OZI34256.1"/>
    </source>
</evidence>
<dbReference type="SUPFAM" id="SSF69118">
    <property type="entry name" value="AhpD-like"/>
    <property type="match status" value="1"/>
</dbReference>
<evidence type="ECO:0000313" key="3">
    <source>
        <dbReference type="Proteomes" id="UP000216020"/>
    </source>
</evidence>
<accession>A0A261SA78</accession>
<feature type="domain" description="Carboxymuconolactone decarboxylase-like" evidence="1">
    <location>
        <begin position="37"/>
        <end position="116"/>
    </location>
</feature>
<evidence type="ECO:0000259" key="1">
    <source>
        <dbReference type="Pfam" id="PF02627"/>
    </source>
</evidence>
<reference evidence="3" key="1">
    <citation type="submission" date="2017-05" db="EMBL/GenBank/DDBJ databases">
        <title>Complete and WGS of Bordetella genogroups.</title>
        <authorList>
            <person name="Spilker T."/>
            <person name="Lipuma J."/>
        </authorList>
    </citation>
    <scope>NUCLEOTIDE SEQUENCE [LARGE SCALE GENOMIC DNA]</scope>
    <source>
        <strain evidence="3">AU16122</strain>
    </source>
</reference>